<dbReference type="Gene3D" id="2.170.130.10">
    <property type="entry name" value="TonB-dependent receptor, plug domain"/>
    <property type="match status" value="1"/>
</dbReference>
<dbReference type="Gene3D" id="2.40.170.20">
    <property type="entry name" value="TonB-dependent receptor, beta-barrel domain"/>
    <property type="match status" value="1"/>
</dbReference>
<evidence type="ECO:0000256" key="6">
    <source>
        <dbReference type="ARBA" id="ARBA00023136"/>
    </source>
</evidence>
<dbReference type="EMBL" id="SODV01000002">
    <property type="protein sequence ID" value="TDW96235.1"/>
    <property type="molecule type" value="Genomic_DNA"/>
</dbReference>
<dbReference type="Pfam" id="PF07715">
    <property type="entry name" value="Plug"/>
    <property type="match status" value="1"/>
</dbReference>
<evidence type="ECO:0000256" key="7">
    <source>
        <dbReference type="ARBA" id="ARBA00023237"/>
    </source>
</evidence>
<dbReference type="InterPro" id="IPR023996">
    <property type="entry name" value="TonB-dep_OMP_SusC/RagA"/>
</dbReference>
<gene>
    <name evidence="11" type="ORF">EDB95_4060</name>
</gene>
<dbReference type="NCBIfam" id="TIGR04056">
    <property type="entry name" value="OMP_RagA_SusC"/>
    <property type="match status" value="1"/>
</dbReference>
<evidence type="ECO:0000313" key="12">
    <source>
        <dbReference type="Proteomes" id="UP000294498"/>
    </source>
</evidence>
<dbReference type="InterPro" id="IPR037066">
    <property type="entry name" value="Plug_dom_sf"/>
</dbReference>
<evidence type="ECO:0000259" key="10">
    <source>
        <dbReference type="Pfam" id="PF07715"/>
    </source>
</evidence>
<keyword evidence="6 8" id="KW-0472">Membrane</keyword>
<dbReference type="SUPFAM" id="SSF49464">
    <property type="entry name" value="Carboxypeptidase regulatory domain-like"/>
    <property type="match status" value="1"/>
</dbReference>
<evidence type="ECO:0000256" key="3">
    <source>
        <dbReference type="ARBA" id="ARBA00022452"/>
    </source>
</evidence>
<dbReference type="Pfam" id="PF13715">
    <property type="entry name" value="CarbopepD_reg_2"/>
    <property type="match status" value="1"/>
</dbReference>
<keyword evidence="5 9" id="KW-0732">Signal</keyword>
<evidence type="ECO:0000313" key="11">
    <source>
        <dbReference type="EMBL" id="TDW96235.1"/>
    </source>
</evidence>
<dbReference type="GO" id="GO:0044718">
    <property type="term" value="P:siderophore transmembrane transport"/>
    <property type="evidence" value="ECO:0007669"/>
    <property type="project" value="TreeGrafter"/>
</dbReference>
<comment type="similarity">
    <text evidence="8">Belongs to the TonB-dependent receptor family.</text>
</comment>
<dbReference type="OrthoDB" id="899266at2"/>
<dbReference type="InterPro" id="IPR039426">
    <property type="entry name" value="TonB-dep_rcpt-like"/>
</dbReference>
<dbReference type="PANTHER" id="PTHR30069">
    <property type="entry name" value="TONB-DEPENDENT OUTER MEMBRANE RECEPTOR"/>
    <property type="match status" value="1"/>
</dbReference>
<keyword evidence="2 8" id="KW-0813">Transport</keyword>
<feature type="chain" id="PRO_5020351407" evidence="9">
    <location>
        <begin position="21"/>
        <end position="1058"/>
    </location>
</feature>
<comment type="subcellular location">
    <subcellularLocation>
        <location evidence="1 8">Cell outer membrane</location>
        <topology evidence="1 8">Multi-pass membrane protein</topology>
    </subcellularLocation>
</comment>
<dbReference type="PANTHER" id="PTHR30069:SF29">
    <property type="entry name" value="HEMOGLOBIN AND HEMOGLOBIN-HAPTOGLOBIN-BINDING PROTEIN 1-RELATED"/>
    <property type="match status" value="1"/>
</dbReference>
<evidence type="ECO:0000256" key="5">
    <source>
        <dbReference type="ARBA" id="ARBA00022729"/>
    </source>
</evidence>
<evidence type="ECO:0000256" key="9">
    <source>
        <dbReference type="SAM" id="SignalP"/>
    </source>
</evidence>
<dbReference type="RefSeq" id="WP_133996326.1">
    <property type="nucleotide sequence ID" value="NZ_SODV01000002.1"/>
</dbReference>
<dbReference type="InterPro" id="IPR023997">
    <property type="entry name" value="TonB-dep_OMP_SusC/RagA_CS"/>
</dbReference>
<evidence type="ECO:0000256" key="4">
    <source>
        <dbReference type="ARBA" id="ARBA00022692"/>
    </source>
</evidence>
<keyword evidence="3 8" id="KW-1134">Transmembrane beta strand</keyword>
<feature type="domain" description="TonB-dependent receptor plug" evidence="10">
    <location>
        <begin position="121"/>
        <end position="229"/>
    </location>
</feature>
<organism evidence="11 12">
    <name type="scientific">Dinghuibacter silviterrae</name>
    <dbReference type="NCBI Taxonomy" id="1539049"/>
    <lineage>
        <taxon>Bacteria</taxon>
        <taxon>Pseudomonadati</taxon>
        <taxon>Bacteroidota</taxon>
        <taxon>Chitinophagia</taxon>
        <taxon>Chitinophagales</taxon>
        <taxon>Chitinophagaceae</taxon>
        <taxon>Dinghuibacter</taxon>
    </lineage>
</organism>
<comment type="caution">
    <text evidence="11">The sequence shown here is derived from an EMBL/GenBank/DDBJ whole genome shotgun (WGS) entry which is preliminary data.</text>
</comment>
<dbReference type="NCBIfam" id="TIGR04057">
    <property type="entry name" value="SusC_RagA_signa"/>
    <property type="match status" value="1"/>
</dbReference>
<dbReference type="AlphaFoldDB" id="A0A4R8DFJ3"/>
<evidence type="ECO:0000256" key="8">
    <source>
        <dbReference type="PROSITE-ProRule" id="PRU01360"/>
    </source>
</evidence>
<keyword evidence="7 8" id="KW-0998">Cell outer membrane</keyword>
<dbReference type="GO" id="GO:0015344">
    <property type="term" value="F:siderophore uptake transmembrane transporter activity"/>
    <property type="evidence" value="ECO:0007669"/>
    <property type="project" value="TreeGrafter"/>
</dbReference>
<sequence>MRKIRGLLLFTLFTPLLIHAQVKVYPVTYMKTVTGRVINDSTGEPVMGASVEAKGTGAGATTGSSGTFSFQVPATVTTLVITSVGFKEREVAIGSAQLIRLIPVGVSMNDVIVVGYGVKKKETLTGAIYQVGPEVFKDRPVPNVEQALQGEIPGLLITRTSTRPGNEGLAIVLRGASSVVATDPLIIVDGVPTLGTWEISQLNPNDIESVTVLKDASAAIYGARAQGGVILVTTKRGKGRMSVNFRSNADLNTIGIHVPWAHMNQWAALYLQTSYSDKRDASGNPVQWLPQWTNANLEAMAKDSSFDYTDPNGLVHHYADNNWQSALYAPSWSEQQNVSISGSSGKTAYMLSAGYSNNQSVLKTAYDGEKKYNIRFNYDYNITDRIKFQTGVSYDDRVVQSPRNGVGTGYFDAPIFPVYNKLGQYYDDYGYRNPVAFTTSGGTTKNSQGIFRLNGTLSAEIISGLKLSATAAVTKNDGWMTAYNQTFNFYNWLGTMITNTQYGPPNNPSITETVNDALYQTYGGQVDYNKTIAGKHNISLMVGNTAELYQTKTVSATRSQLQFPGLYDLNTAISPTTVSYSSENSGGDSHWGFISYIGRFNYDYKKKYLLEVLGRRDGSSKFDVSNRWSNFYDVSVGWRLLQEPFLHALTPYVNELKVRADYGETGGQANIGNYDYLAVVSLGTALFGSTPGMETSSNANAIVTDQRTWERMRNKNLGIDFGVLQNRLTGSLDFFEKQNIGMLISLVYPSILGGTAPTTNSGTLRTRGWELALAWKDKAGPVTYNVGFVLSDAHNVVTSYAGANTWAAGNYTTPRVGYPLNQLYVYKTDGYFKTQAEADAYFAKYGASGNAAGYDGATNTFHPGDLKVVDLDGDGKITANGTGQKGSGDVYYYGDADPHYSFGLNLGASWKGFDFSTFIQGVAKWNILRTGNARAPFFRNYLNVNTTYIGKTYTAQNPNAPYPRLSFDNSINNWNWQYNDVNIQHLRYARLKTLVLGYTLPVSWAARIKATRIRFYFSANDLWEITSVKDGFDPERGNSSDSSYPFMRTKSFGLDLGF</sequence>
<protein>
    <submittedName>
        <fullName evidence="11">TonB-linked SusC/RagA family outer membrane protein</fullName>
    </submittedName>
</protein>
<proteinExistence type="inferred from homology"/>
<dbReference type="Proteomes" id="UP000294498">
    <property type="component" value="Unassembled WGS sequence"/>
</dbReference>
<dbReference type="SUPFAM" id="SSF56935">
    <property type="entry name" value="Porins"/>
    <property type="match status" value="1"/>
</dbReference>
<keyword evidence="12" id="KW-1185">Reference proteome</keyword>
<keyword evidence="4 8" id="KW-0812">Transmembrane</keyword>
<dbReference type="Gene3D" id="2.60.40.1120">
    <property type="entry name" value="Carboxypeptidase-like, regulatory domain"/>
    <property type="match status" value="1"/>
</dbReference>
<dbReference type="InterPro" id="IPR012910">
    <property type="entry name" value="Plug_dom"/>
</dbReference>
<dbReference type="InterPro" id="IPR036942">
    <property type="entry name" value="Beta-barrel_TonB_sf"/>
</dbReference>
<dbReference type="PROSITE" id="PS52016">
    <property type="entry name" value="TONB_DEPENDENT_REC_3"/>
    <property type="match status" value="1"/>
</dbReference>
<dbReference type="GO" id="GO:0009279">
    <property type="term" value="C:cell outer membrane"/>
    <property type="evidence" value="ECO:0007669"/>
    <property type="project" value="UniProtKB-SubCell"/>
</dbReference>
<accession>A0A4R8DFJ3</accession>
<evidence type="ECO:0000256" key="1">
    <source>
        <dbReference type="ARBA" id="ARBA00004571"/>
    </source>
</evidence>
<dbReference type="InterPro" id="IPR008969">
    <property type="entry name" value="CarboxyPept-like_regulatory"/>
</dbReference>
<reference evidence="11 12" key="1">
    <citation type="submission" date="2019-03" db="EMBL/GenBank/DDBJ databases">
        <title>Genomic Encyclopedia of Type Strains, Phase IV (KMG-IV): sequencing the most valuable type-strain genomes for metagenomic binning, comparative biology and taxonomic classification.</title>
        <authorList>
            <person name="Goeker M."/>
        </authorList>
    </citation>
    <scope>NUCLEOTIDE SEQUENCE [LARGE SCALE GENOMIC DNA]</scope>
    <source>
        <strain evidence="11 12">DSM 100059</strain>
    </source>
</reference>
<evidence type="ECO:0000256" key="2">
    <source>
        <dbReference type="ARBA" id="ARBA00022448"/>
    </source>
</evidence>
<feature type="signal peptide" evidence="9">
    <location>
        <begin position="1"/>
        <end position="20"/>
    </location>
</feature>
<name>A0A4R8DFJ3_9BACT</name>